<dbReference type="Proteomes" id="UP000243975">
    <property type="component" value="Unassembled WGS sequence"/>
</dbReference>
<reference evidence="1 2" key="1">
    <citation type="journal article" date="2016" name="Sci. Rep.">
        <title>The genome sequence of the outbreeding globe artichoke constructed de novo incorporating a phase-aware low-pass sequencing strategy of F1 progeny.</title>
        <authorList>
            <person name="Scaglione D."/>
            <person name="Reyes-Chin-Wo S."/>
            <person name="Acquadro A."/>
            <person name="Froenicke L."/>
            <person name="Portis E."/>
            <person name="Beitel C."/>
            <person name="Tirone M."/>
            <person name="Mauro R."/>
            <person name="Lo Monaco A."/>
            <person name="Mauromicale G."/>
            <person name="Faccioli P."/>
            <person name="Cattivelli L."/>
            <person name="Rieseberg L."/>
            <person name="Michelmore R."/>
            <person name="Lanteri S."/>
        </authorList>
    </citation>
    <scope>NUCLEOTIDE SEQUENCE [LARGE SCALE GENOMIC DNA]</scope>
    <source>
        <strain evidence="1">2C</strain>
    </source>
</reference>
<organism evidence="1 2">
    <name type="scientific">Cynara cardunculus var. scolymus</name>
    <name type="common">Globe artichoke</name>
    <name type="synonym">Cynara scolymus</name>
    <dbReference type="NCBI Taxonomy" id="59895"/>
    <lineage>
        <taxon>Eukaryota</taxon>
        <taxon>Viridiplantae</taxon>
        <taxon>Streptophyta</taxon>
        <taxon>Embryophyta</taxon>
        <taxon>Tracheophyta</taxon>
        <taxon>Spermatophyta</taxon>
        <taxon>Magnoliopsida</taxon>
        <taxon>eudicotyledons</taxon>
        <taxon>Gunneridae</taxon>
        <taxon>Pentapetalae</taxon>
        <taxon>asterids</taxon>
        <taxon>campanulids</taxon>
        <taxon>Asterales</taxon>
        <taxon>Asteraceae</taxon>
        <taxon>Carduoideae</taxon>
        <taxon>Cardueae</taxon>
        <taxon>Carduinae</taxon>
        <taxon>Cynara</taxon>
    </lineage>
</organism>
<comment type="caution">
    <text evidence="1">The sequence shown here is derived from an EMBL/GenBank/DDBJ whole genome shotgun (WGS) entry which is preliminary data.</text>
</comment>
<name>A0A103XCG4_CYNCS</name>
<accession>A0A103XCG4</accession>
<evidence type="ECO:0000313" key="1">
    <source>
        <dbReference type="EMBL" id="KVH88172.1"/>
    </source>
</evidence>
<feature type="non-terminal residue" evidence="1">
    <location>
        <position position="1"/>
    </location>
</feature>
<proteinExistence type="predicted"/>
<sequence length="80" mass="9312">FGFSDKPQPGYGFDYTEKEYHEQVDKLLDVLEVKSPFSLVVQDTETCNNEHLTASSPIPGLLQQLRFKFCNNFYNFFLLI</sequence>
<dbReference type="AlphaFoldDB" id="A0A103XCG4"/>
<feature type="non-terminal residue" evidence="1">
    <location>
        <position position="80"/>
    </location>
</feature>
<dbReference type="EMBL" id="LEKV01005538">
    <property type="protein sequence ID" value="KVH88172.1"/>
    <property type="molecule type" value="Genomic_DNA"/>
</dbReference>
<evidence type="ECO:0000313" key="2">
    <source>
        <dbReference type="Proteomes" id="UP000243975"/>
    </source>
</evidence>
<dbReference type="Gramene" id="KVH88172">
    <property type="protein sequence ID" value="KVH88172"/>
    <property type="gene ID" value="Ccrd_024440"/>
</dbReference>
<gene>
    <name evidence="1" type="ORF">Ccrd_024440</name>
</gene>
<dbReference type="STRING" id="59895.A0A103XCG4"/>
<keyword evidence="2" id="KW-1185">Reference proteome</keyword>
<protein>
    <submittedName>
        <fullName evidence="1">Uncharacterized protein</fullName>
    </submittedName>
</protein>